<accession>A0ABP9PYN5</accession>
<dbReference type="Gene3D" id="1.10.1220.10">
    <property type="entry name" value="Met repressor-like"/>
    <property type="match status" value="1"/>
</dbReference>
<dbReference type="EMBL" id="BAABJP010000008">
    <property type="protein sequence ID" value="GAA5154332.1"/>
    <property type="molecule type" value="Genomic_DNA"/>
</dbReference>
<comment type="caution">
    <text evidence="1">The sequence shown here is derived from an EMBL/GenBank/DDBJ whole genome shotgun (WGS) entry which is preliminary data.</text>
</comment>
<organism evidence="1 2">
    <name type="scientific">Pseudonocardia eucalypti</name>
    <dbReference type="NCBI Taxonomy" id="648755"/>
    <lineage>
        <taxon>Bacteria</taxon>
        <taxon>Bacillati</taxon>
        <taxon>Actinomycetota</taxon>
        <taxon>Actinomycetes</taxon>
        <taxon>Pseudonocardiales</taxon>
        <taxon>Pseudonocardiaceae</taxon>
        <taxon>Pseudonocardia</taxon>
    </lineage>
</organism>
<reference evidence="2" key="1">
    <citation type="journal article" date="2019" name="Int. J. Syst. Evol. Microbiol.">
        <title>The Global Catalogue of Microorganisms (GCM) 10K type strain sequencing project: providing services to taxonomists for standard genome sequencing and annotation.</title>
        <authorList>
            <consortium name="The Broad Institute Genomics Platform"/>
            <consortium name="The Broad Institute Genome Sequencing Center for Infectious Disease"/>
            <person name="Wu L."/>
            <person name="Ma J."/>
        </authorList>
    </citation>
    <scope>NUCLEOTIDE SEQUENCE [LARGE SCALE GENOMIC DNA]</scope>
    <source>
        <strain evidence="2">JCM 18303</strain>
    </source>
</reference>
<dbReference type="Proteomes" id="UP001428817">
    <property type="component" value="Unassembled WGS sequence"/>
</dbReference>
<evidence type="ECO:0000313" key="1">
    <source>
        <dbReference type="EMBL" id="GAA5154332.1"/>
    </source>
</evidence>
<keyword evidence="2" id="KW-1185">Reference proteome</keyword>
<gene>
    <name evidence="1" type="ORF">GCM10023321_25970</name>
</gene>
<evidence type="ECO:0008006" key="3">
    <source>
        <dbReference type="Google" id="ProtNLM"/>
    </source>
</evidence>
<proteinExistence type="predicted"/>
<sequence length="103" mass="11615">MAATTLHIKTDTAVRDKATKVAESFGISLSTLVNRVLDQVGRTKKIDSDLLDEIPSKWMIEQMRKADEDIKAGRVIRFKSPTAAIKYFRELADADETTNRSHH</sequence>
<dbReference type="RefSeq" id="WP_185061605.1">
    <property type="nucleotide sequence ID" value="NZ_BAABJP010000008.1"/>
</dbReference>
<protein>
    <recommendedName>
        <fullName evidence="3">DNA-damage-inducible protein J</fullName>
    </recommendedName>
</protein>
<dbReference type="InterPro" id="IPR013321">
    <property type="entry name" value="Arc_rbn_hlx_hlx"/>
</dbReference>
<name>A0ABP9PYN5_9PSEU</name>
<evidence type="ECO:0000313" key="2">
    <source>
        <dbReference type="Proteomes" id="UP001428817"/>
    </source>
</evidence>